<dbReference type="CDD" id="cd01745">
    <property type="entry name" value="GATase1_2"/>
    <property type="match status" value="1"/>
</dbReference>
<gene>
    <name evidence="1" type="ORF">HMPREF9473_04744</name>
</gene>
<dbReference type="InterPro" id="IPR011697">
    <property type="entry name" value="Peptidase_C26"/>
</dbReference>
<dbReference type="SUPFAM" id="SSF52317">
    <property type="entry name" value="Class I glutamine amidotransferase-like"/>
    <property type="match status" value="1"/>
</dbReference>
<reference evidence="1 2" key="1">
    <citation type="submission" date="2011-08" db="EMBL/GenBank/DDBJ databases">
        <title>The Genome Sequence of Clostridium hathewayi WAL-18680.</title>
        <authorList>
            <consortium name="The Broad Institute Genome Sequencing Platform"/>
            <person name="Earl A."/>
            <person name="Ward D."/>
            <person name="Feldgarden M."/>
            <person name="Gevers D."/>
            <person name="Finegold S.M."/>
            <person name="Summanen P.H."/>
            <person name="Molitoris D.R."/>
            <person name="Song M."/>
            <person name="Daigneault M."/>
            <person name="Allen-Vercoe E."/>
            <person name="Young S.K."/>
            <person name="Zeng Q."/>
            <person name="Gargeya S."/>
            <person name="Fitzgerald M."/>
            <person name="Haas B."/>
            <person name="Abouelleil A."/>
            <person name="Alvarado L."/>
            <person name="Arachchi H.M."/>
            <person name="Berlin A."/>
            <person name="Brown A."/>
            <person name="Chapman S.B."/>
            <person name="Chen Z."/>
            <person name="Dunbar C."/>
            <person name="Freedman E."/>
            <person name="Gearin G."/>
            <person name="Gellesch M."/>
            <person name="Goldberg J."/>
            <person name="Griggs A."/>
            <person name="Gujja S."/>
            <person name="Heiman D."/>
            <person name="Howarth C."/>
            <person name="Larson L."/>
            <person name="Lui A."/>
            <person name="MacDonald P.J.P."/>
            <person name="Montmayeur A."/>
            <person name="Murphy C."/>
            <person name="Neiman D."/>
            <person name="Pearson M."/>
            <person name="Priest M."/>
            <person name="Roberts A."/>
            <person name="Saif S."/>
            <person name="Shea T."/>
            <person name="Shenoy N."/>
            <person name="Sisk P."/>
            <person name="Stolte C."/>
            <person name="Sykes S."/>
            <person name="Wortman J."/>
            <person name="Nusbaum C."/>
            <person name="Birren B."/>
        </authorList>
    </citation>
    <scope>NUCLEOTIDE SEQUENCE [LARGE SCALE GENOMIC DNA]</scope>
    <source>
        <strain evidence="1 2">WAL-18680</strain>
    </source>
</reference>
<name>G5IML6_9FIRM</name>
<proteinExistence type="predicted"/>
<dbReference type="Proteomes" id="UP000005384">
    <property type="component" value="Unassembled WGS sequence"/>
</dbReference>
<dbReference type="HOGENOM" id="CLU_030756_2_0_9"/>
<dbReference type="GO" id="GO:0005829">
    <property type="term" value="C:cytosol"/>
    <property type="evidence" value="ECO:0007669"/>
    <property type="project" value="TreeGrafter"/>
</dbReference>
<dbReference type="AlphaFoldDB" id="G5IML6"/>
<evidence type="ECO:0000313" key="2">
    <source>
        <dbReference type="Proteomes" id="UP000005384"/>
    </source>
</evidence>
<evidence type="ECO:0000313" key="1">
    <source>
        <dbReference type="EMBL" id="EHI57635.1"/>
    </source>
</evidence>
<dbReference type="Pfam" id="PF07722">
    <property type="entry name" value="Peptidase_C26"/>
    <property type="match status" value="1"/>
</dbReference>
<sequence>MKKPLIGLTPSHNTENQDISMRPTYLKALKAAGAIPVVLPLEIPREDLAQLVGVLDGFLFVGGPDVHPFLFGEETIDGCGSVSLQRDTMELNLLSLAISVRKPILGICRGIQLINIGLGGTIYQDIKSQYQVAAPIAHDQPFYYDIPCHTVNVTVGTMLSRITGLLEGGSIQVNSMHHQSVRNLAPGLVACGHSPDGLIEAVEKPDYPFLMAVQWHPEYLWEKDNAAAQIFRTFVDACKTI</sequence>
<dbReference type="PROSITE" id="PS51273">
    <property type="entry name" value="GATASE_TYPE_1"/>
    <property type="match status" value="1"/>
</dbReference>
<dbReference type="PANTHER" id="PTHR43235">
    <property type="entry name" value="GLUTAMINE AMIDOTRANSFERASE PB2B2.05-RELATED"/>
    <property type="match status" value="1"/>
</dbReference>
<keyword evidence="2" id="KW-1185">Reference proteome</keyword>
<dbReference type="EMBL" id="ADLN01000120">
    <property type="protein sequence ID" value="EHI57635.1"/>
    <property type="molecule type" value="Genomic_DNA"/>
</dbReference>
<dbReference type="RefSeq" id="WP_006782732.1">
    <property type="nucleotide sequence ID" value="NZ_CP040506.1"/>
</dbReference>
<dbReference type="GO" id="GO:0033969">
    <property type="term" value="F:gamma-glutamyl-gamma-aminobutyrate hydrolase activity"/>
    <property type="evidence" value="ECO:0007669"/>
    <property type="project" value="TreeGrafter"/>
</dbReference>
<dbReference type="PANTHER" id="PTHR43235:SF1">
    <property type="entry name" value="GLUTAMINE AMIDOTRANSFERASE PB2B2.05-RELATED"/>
    <property type="match status" value="1"/>
</dbReference>
<dbReference type="GO" id="GO:0006598">
    <property type="term" value="P:polyamine catabolic process"/>
    <property type="evidence" value="ECO:0007669"/>
    <property type="project" value="TreeGrafter"/>
</dbReference>
<dbReference type="OrthoDB" id="9813383at2"/>
<dbReference type="InterPro" id="IPR029062">
    <property type="entry name" value="Class_I_gatase-like"/>
</dbReference>
<organism evidence="1 2">
    <name type="scientific">Hungatella hathewayi WAL-18680</name>
    <dbReference type="NCBI Taxonomy" id="742737"/>
    <lineage>
        <taxon>Bacteria</taxon>
        <taxon>Bacillati</taxon>
        <taxon>Bacillota</taxon>
        <taxon>Clostridia</taxon>
        <taxon>Lachnospirales</taxon>
        <taxon>Lachnospiraceae</taxon>
        <taxon>Hungatella</taxon>
    </lineage>
</organism>
<protein>
    <submittedName>
        <fullName evidence="1">Uncharacterized protein</fullName>
    </submittedName>
</protein>
<comment type="caution">
    <text evidence="1">The sequence shown here is derived from an EMBL/GenBank/DDBJ whole genome shotgun (WGS) entry which is preliminary data.</text>
</comment>
<dbReference type="InterPro" id="IPR044668">
    <property type="entry name" value="PuuD-like"/>
</dbReference>
<dbReference type="PATRIC" id="fig|742737.3.peg.4731"/>
<dbReference type="Gene3D" id="3.40.50.880">
    <property type="match status" value="1"/>
</dbReference>
<accession>G5IML6</accession>